<feature type="region of interest" description="Disordered" evidence="1">
    <location>
        <begin position="985"/>
        <end position="1006"/>
    </location>
</feature>
<feature type="compositionally biased region" description="Low complexity" evidence="1">
    <location>
        <begin position="1578"/>
        <end position="1587"/>
    </location>
</feature>
<feature type="region of interest" description="Disordered" evidence="1">
    <location>
        <begin position="792"/>
        <end position="879"/>
    </location>
</feature>
<sequence>MFGSRKYRPPNQPLTSATANPNATTAAAAVFRRPESNSSLLSAAAAAAALYAHPTAPTRVADVQTKRTLRRSASVASTGTDASDAYGRPSVQRRRSSSSMSERTFRSPSPHRPGSSGSQTRSLGGAVDMPPVPPLPKDVDGASQLSGVSSQHEPVRPKTNSLGMSTTPLRLASQKLGKDEGPSWFGAAKVGDPGIVRRTDPAMASPPSSPPQVSVDGSPVEGGRPGSRASSINFSYPARIRIGSPTSSPVESRNTVEFPSNHQRQRAEKLHPPQLQTSKRHSSESATSSARRRSASASSDQTLVYDPNSRRMVRRADLLAAEQAIIEASERPVKTRRKKQVAQKAGSHLSQGTMGRTKIIGSKAGHGADSNASRPQPQLPVESTSRHGAHEDMEEPAVKAIIASPRIEAKRIEQQHAQEPARQLNPDNTDKPISPEPLPAPQIGLRRQPSVVKEEPEPDDREPARSTQRTISEALDTVPSRQRVYEAEHSEIRQDTKEARPPAPTVHMHITPAAPSSASTGQTQRSSSSSTVNSPGSTHDAIQPETQGSAPLSDAWRERTQSTSPPRQARFGPVQDTLRVIHSPPPRSISPRKSALKHHSPSRGASPPPDDMSDVSTRNNFCDDQPMPRKKSVRVSFDDGNTGVVGESASTNEYESPVLSSPQNTTGSRPWYTNIARIKKDLASLDDDEIMKPRPALPSFGSVRNKKPRDLSPDEAERPLIRPIPEISKSPTLPDTPSSLSLPSINTVVEDQTPDPGSLCQSSDHAVGVLLAREHEEKSKIPANISRFREPLPPVVTTVEGDGYGSESSSSSSDFGDSEPYHETPATVETQPAVVTESQAPNTNTSLGPAISEGIQTEEKEEQRETDIPTISVTLPSPAITETKASKKFFLDIPGGFPEDDSDLSTPAPSRTASPVTAASARQATFEPVVQAFDNKTPAQTPGTVQATHLTTVEPPSDSESSIYSDAYEDLSDLEGDGFLSLNAVLESPPARSAHPPPAPQEVLKAEPVEEAATKLASELSAATTVVEPQPVEVAQEDDWDKAKAFWRTLTADKRARLEREAMEEAGMDGDLEEVNSSPKPKKKKSVERRNTERKALAIQLAQRMMAQQETDKQKNPERNYMIKPGTKWNDADEVPEVAPTMRTTLRGNPHQQLTAPRSSGSTQLRMSMRTGSDGTGAATPTSKRERPATLPTPVPVPQPQLMGQRRKTSAPNSKVKVSAELSSYHAPAIKRRGSTSSESSFKRSRAGGNGQQGFAFRQSMRQTSPTPLPSASRPNKRFSLRSLSPAGSGRRQLTEYPPIAMATNNQMRRTLRDSSEEKKSPSKVHMPTFGLSSVGKKSGGKRASKSGFSSRFGDSSDEDGAGGASGFRSRFEDSSDDEPVVPMPLPVPLPTASRPSAAPAPPPSPPFRHTRNQNSIASTALAEELEESEELLDSSDNEKKQAVAGDEKTAPASPPVALSQSRTVTGATTDLRRSRSGRGEIVVTPSQTAPALGTTTSVSPVLTTGQRPSSGSKRGSFMSVLRRKKNNSSSISRSEIAESAARRDTKLERSLDQLRGIRRSSTALDEGDEDGVEEEGQQQQQQKEQPQSPPRSPKLQKRISGFSRTASGTGAGVEGAVVSSFDPEKEELDGIGVLRRPATSGNLGTRTLSGGSVSSKQHQQAPRPAFLQNRTVSMGVLSLTGSAAGTPKKKKFGTLRRMLGLND</sequence>
<feature type="compositionally biased region" description="Basic and acidic residues" evidence="1">
    <location>
        <begin position="708"/>
        <end position="720"/>
    </location>
</feature>
<feature type="region of interest" description="Disordered" evidence="1">
    <location>
        <begin position="326"/>
        <end position="672"/>
    </location>
</feature>
<feature type="compositionally biased region" description="Polar residues" evidence="1">
    <location>
        <begin position="244"/>
        <end position="262"/>
    </location>
</feature>
<feature type="compositionally biased region" description="Polar residues" evidence="1">
    <location>
        <begin position="1640"/>
        <end position="1661"/>
    </location>
</feature>
<feature type="compositionally biased region" description="Polar residues" evidence="1">
    <location>
        <begin position="1485"/>
        <end position="1514"/>
    </location>
</feature>
<proteinExistence type="predicted"/>
<feature type="compositionally biased region" description="Polar residues" evidence="1">
    <location>
        <begin position="1459"/>
        <end position="1469"/>
    </location>
</feature>
<feature type="compositionally biased region" description="Basic and acidic residues" evidence="1">
    <location>
        <begin position="1541"/>
        <end position="1553"/>
    </location>
</feature>
<reference evidence="2" key="1">
    <citation type="journal article" date="2023" name="Mol. Phylogenet. Evol.">
        <title>Genome-scale phylogeny and comparative genomics of the fungal order Sordariales.</title>
        <authorList>
            <person name="Hensen N."/>
            <person name="Bonometti L."/>
            <person name="Westerberg I."/>
            <person name="Brannstrom I.O."/>
            <person name="Guillou S."/>
            <person name="Cros-Aarteil S."/>
            <person name="Calhoun S."/>
            <person name="Haridas S."/>
            <person name="Kuo A."/>
            <person name="Mondo S."/>
            <person name="Pangilinan J."/>
            <person name="Riley R."/>
            <person name="LaButti K."/>
            <person name="Andreopoulos B."/>
            <person name="Lipzen A."/>
            <person name="Chen C."/>
            <person name="Yan M."/>
            <person name="Daum C."/>
            <person name="Ng V."/>
            <person name="Clum A."/>
            <person name="Steindorff A."/>
            <person name="Ohm R.A."/>
            <person name="Martin F."/>
            <person name="Silar P."/>
            <person name="Natvig D.O."/>
            <person name="Lalanne C."/>
            <person name="Gautier V."/>
            <person name="Ament-Velasquez S.L."/>
            <person name="Kruys A."/>
            <person name="Hutchinson M.I."/>
            <person name="Powell A.J."/>
            <person name="Barry K."/>
            <person name="Miller A.N."/>
            <person name="Grigoriev I.V."/>
            <person name="Debuchy R."/>
            <person name="Gladieux P."/>
            <person name="Hiltunen Thoren M."/>
            <person name="Johannesson H."/>
        </authorList>
    </citation>
    <scope>NUCLEOTIDE SEQUENCE</scope>
    <source>
        <strain evidence="2">CBS 118394</strain>
    </source>
</reference>
<feature type="region of interest" description="Disordered" evidence="1">
    <location>
        <begin position="891"/>
        <end position="920"/>
    </location>
</feature>
<feature type="compositionally biased region" description="Low complexity" evidence="1">
    <location>
        <begin position="97"/>
        <end position="118"/>
    </location>
</feature>
<name>A0AAE0ITC9_9PEZI</name>
<keyword evidence="3" id="KW-1185">Reference proteome</keyword>
<protein>
    <submittedName>
        <fullName evidence="2">Uncharacterized protein</fullName>
    </submittedName>
</protein>
<organism evidence="2 3">
    <name type="scientific">Apodospora peruviana</name>
    <dbReference type="NCBI Taxonomy" id="516989"/>
    <lineage>
        <taxon>Eukaryota</taxon>
        <taxon>Fungi</taxon>
        <taxon>Dikarya</taxon>
        <taxon>Ascomycota</taxon>
        <taxon>Pezizomycotina</taxon>
        <taxon>Sordariomycetes</taxon>
        <taxon>Sordariomycetidae</taxon>
        <taxon>Sordariales</taxon>
        <taxon>Lasiosphaeriaceae</taxon>
        <taxon>Apodospora</taxon>
    </lineage>
</organism>
<feature type="compositionally biased region" description="Polar residues" evidence="1">
    <location>
        <begin position="836"/>
        <end position="847"/>
    </location>
</feature>
<feature type="compositionally biased region" description="Acidic residues" evidence="1">
    <location>
        <begin position="1566"/>
        <end position="1577"/>
    </location>
</feature>
<reference evidence="2" key="2">
    <citation type="submission" date="2023-06" db="EMBL/GenBank/DDBJ databases">
        <authorList>
            <consortium name="Lawrence Berkeley National Laboratory"/>
            <person name="Haridas S."/>
            <person name="Hensen N."/>
            <person name="Bonometti L."/>
            <person name="Westerberg I."/>
            <person name="Brannstrom I.O."/>
            <person name="Guillou S."/>
            <person name="Cros-Aarteil S."/>
            <person name="Calhoun S."/>
            <person name="Kuo A."/>
            <person name="Mondo S."/>
            <person name="Pangilinan J."/>
            <person name="Riley R."/>
            <person name="Labutti K."/>
            <person name="Andreopoulos B."/>
            <person name="Lipzen A."/>
            <person name="Chen C."/>
            <person name="Yanf M."/>
            <person name="Daum C."/>
            <person name="Ng V."/>
            <person name="Clum A."/>
            <person name="Steindorff A."/>
            <person name="Ohm R."/>
            <person name="Martin F."/>
            <person name="Silar P."/>
            <person name="Natvig D."/>
            <person name="Lalanne C."/>
            <person name="Gautier V."/>
            <person name="Ament-Velasquez S.L."/>
            <person name="Kruys A."/>
            <person name="Hutchinson M.I."/>
            <person name="Powell A.J."/>
            <person name="Barry K."/>
            <person name="Miller A.N."/>
            <person name="Grigoriev I.V."/>
            <person name="Debuchy R."/>
            <person name="Gladieux P."/>
            <person name="Thoren M.H."/>
            <person name="Johannesson H."/>
        </authorList>
    </citation>
    <scope>NUCLEOTIDE SEQUENCE</scope>
    <source>
        <strain evidence="2">CBS 118394</strain>
    </source>
</reference>
<feature type="compositionally biased region" description="Basic and acidic residues" evidence="1">
    <location>
        <begin position="857"/>
        <end position="867"/>
    </location>
</feature>
<feature type="region of interest" description="Disordered" evidence="1">
    <location>
        <begin position="1"/>
        <end position="22"/>
    </location>
</feature>
<evidence type="ECO:0000256" key="1">
    <source>
        <dbReference type="SAM" id="MobiDB-lite"/>
    </source>
</evidence>
<comment type="caution">
    <text evidence="2">The sequence shown here is derived from an EMBL/GenBank/DDBJ whole genome shotgun (WGS) entry which is preliminary data.</text>
</comment>
<feature type="compositionally biased region" description="Acidic residues" evidence="1">
    <location>
        <begin position="1064"/>
        <end position="1074"/>
    </location>
</feature>
<feature type="compositionally biased region" description="Polar residues" evidence="1">
    <location>
        <begin position="904"/>
        <end position="920"/>
    </location>
</feature>
<evidence type="ECO:0000313" key="2">
    <source>
        <dbReference type="EMBL" id="KAK3330898.1"/>
    </source>
</evidence>
<feature type="compositionally biased region" description="Basic and acidic residues" evidence="1">
    <location>
        <begin position="483"/>
        <end position="500"/>
    </location>
</feature>
<feature type="region of interest" description="Disordered" evidence="1">
    <location>
        <begin position="1144"/>
        <end position="1669"/>
    </location>
</feature>
<feature type="compositionally biased region" description="Polar residues" evidence="1">
    <location>
        <begin position="143"/>
        <end position="168"/>
    </location>
</feature>
<feature type="compositionally biased region" description="Basic and acidic residues" evidence="1">
    <location>
        <begin position="1311"/>
        <end position="1321"/>
    </location>
</feature>
<feature type="compositionally biased region" description="Basic and acidic residues" evidence="1">
    <location>
        <begin position="407"/>
        <end position="416"/>
    </location>
</feature>
<accession>A0AAE0ITC9</accession>
<feature type="compositionally biased region" description="Polar residues" evidence="1">
    <location>
        <begin position="1144"/>
        <end position="1173"/>
    </location>
</feature>
<feature type="compositionally biased region" description="Low complexity" evidence="1">
    <location>
        <begin position="284"/>
        <end position="299"/>
    </location>
</feature>
<feature type="compositionally biased region" description="Low complexity" evidence="1">
    <location>
        <begin position="1528"/>
        <end position="1540"/>
    </location>
</feature>
<feature type="region of interest" description="Disordered" evidence="1">
    <location>
        <begin position="689"/>
        <end position="743"/>
    </location>
</feature>
<feature type="compositionally biased region" description="Low complexity" evidence="1">
    <location>
        <begin position="805"/>
        <end position="815"/>
    </location>
</feature>
<feature type="compositionally biased region" description="Low complexity" evidence="1">
    <location>
        <begin position="516"/>
        <end position="538"/>
    </location>
</feature>
<feature type="compositionally biased region" description="Polar residues" evidence="1">
    <location>
        <begin position="937"/>
        <end position="951"/>
    </location>
</feature>
<gene>
    <name evidence="2" type="ORF">B0H66DRAFT_80060</name>
</gene>
<evidence type="ECO:0000313" key="3">
    <source>
        <dbReference type="Proteomes" id="UP001283341"/>
    </source>
</evidence>
<feature type="compositionally biased region" description="Polar residues" evidence="1">
    <location>
        <begin position="648"/>
        <end position="668"/>
    </location>
</feature>
<feature type="compositionally biased region" description="Low complexity" evidence="1">
    <location>
        <begin position="728"/>
        <end position="743"/>
    </location>
</feature>
<feature type="region of interest" description="Disordered" evidence="1">
    <location>
        <begin position="935"/>
        <end position="963"/>
    </location>
</feature>
<feature type="compositionally biased region" description="Basic and acidic residues" evidence="1">
    <location>
        <begin position="1437"/>
        <end position="1450"/>
    </location>
</feature>
<feature type="region of interest" description="Disordered" evidence="1">
    <location>
        <begin position="53"/>
        <end position="311"/>
    </location>
</feature>
<dbReference type="Proteomes" id="UP001283341">
    <property type="component" value="Unassembled WGS sequence"/>
</dbReference>
<dbReference type="EMBL" id="JAUEDM010000001">
    <property type="protein sequence ID" value="KAK3330898.1"/>
    <property type="molecule type" value="Genomic_DNA"/>
</dbReference>
<feature type="compositionally biased region" description="Acidic residues" evidence="1">
    <location>
        <begin position="1424"/>
        <end position="1436"/>
    </location>
</feature>
<feature type="region of interest" description="Disordered" evidence="1">
    <location>
        <begin position="1064"/>
        <end position="1132"/>
    </location>
</feature>